<gene>
    <name evidence="1" type="ORF">SO802_015880</name>
</gene>
<dbReference type="Proteomes" id="UP001459277">
    <property type="component" value="Unassembled WGS sequence"/>
</dbReference>
<sequence length="276" mass="33178">MIGIACEEEGMKALLLRETKEKQYPFRNMPQWHIPVEAYFGSSLRVYEWTRHPFPRLLINYSDISEDEEEDNQMNPHWLSEMFEYGFVRFKKLTSHNQVSQLPLIIKETVTTIKSPFVSIRCWSTIPKWEMDNWATIQPSKHLVLIGGYSHQGPWFEGNSFLSFRNPHALTECWRNYFNNEILNVTKELWKNYHFISNTRRITVFSTRPYYESTPRLSWVHNCNPRRFMIPRTDLIYEPLIYCGLCEQFTTFHEHPCNDDPPWESPDDDFRDSFNW</sequence>
<evidence type="ECO:0000313" key="2">
    <source>
        <dbReference type="Proteomes" id="UP001459277"/>
    </source>
</evidence>
<reference evidence="1 2" key="1">
    <citation type="submission" date="2024-01" db="EMBL/GenBank/DDBJ databases">
        <title>A telomere-to-telomere, gap-free genome of sweet tea (Lithocarpus litseifolius).</title>
        <authorList>
            <person name="Zhou J."/>
        </authorList>
    </citation>
    <scope>NUCLEOTIDE SEQUENCE [LARGE SCALE GENOMIC DNA]</scope>
    <source>
        <strain evidence="1">Zhou-2022a</strain>
        <tissue evidence="1">Leaf</tissue>
    </source>
</reference>
<dbReference type="EMBL" id="JAZDWU010000005">
    <property type="protein sequence ID" value="KAL0002099.1"/>
    <property type="molecule type" value="Genomic_DNA"/>
</dbReference>
<proteinExistence type="predicted"/>
<dbReference type="AlphaFoldDB" id="A0AAW2CVJ0"/>
<keyword evidence="2" id="KW-1185">Reference proteome</keyword>
<comment type="caution">
    <text evidence="1">The sequence shown here is derived from an EMBL/GenBank/DDBJ whole genome shotgun (WGS) entry which is preliminary data.</text>
</comment>
<protein>
    <submittedName>
        <fullName evidence="1">Uncharacterized protein</fullName>
    </submittedName>
</protein>
<evidence type="ECO:0000313" key="1">
    <source>
        <dbReference type="EMBL" id="KAL0002099.1"/>
    </source>
</evidence>
<organism evidence="1 2">
    <name type="scientific">Lithocarpus litseifolius</name>
    <dbReference type="NCBI Taxonomy" id="425828"/>
    <lineage>
        <taxon>Eukaryota</taxon>
        <taxon>Viridiplantae</taxon>
        <taxon>Streptophyta</taxon>
        <taxon>Embryophyta</taxon>
        <taxon>Tracheophyta</taxon>
        <taxon>Spermatophyta</taxon>
        <taxon>Magnoliopsida</taxon>
        <taxon>eudicotyledons</taxon>
        <taxon>Gunneridae</taxon>
        <taxon>Pentapetalae</taxon>
        <taxon>rosids</taxon>
        <taxon>fabids</taxon>
        <taxon>Fagales</taxon>
        <taxon>Fagaceae</taxon>
        <taxon>Lithocarpus</taxon>
    </lineage>
</organism>
<accession>A0AAW2CVJ0</accession>
<name>A0AAW2CVJ0_9ROSI</name>